<evidence type="ECO:0000259" key="3">
    <source>
        <dbReference type="PROSITE" id="PS50015"/>
    </source>
</evidence>
<dbReference type="InterPro" id="IPR011001">
    <property type="entry name" value="Saposin-like"/>
</dbReference>
<evidence type="ECO:0000256" key="2">
    <source>
        <dbReference type="SAM" id="SignalP"/>
    </source>
</evidence>
<dbReference type="Gene3D" id="1.10.225.10">
    <property type="entry name" value="Saposin-like"/>
    <property type="match status" value="1"/>
</dbReference>
<dbReference type="GeneID" id="111249417"/>
<accession>A0A7M7K1K5</accession>
<keyword evidence="1" id="KW-1015">Disulfide bond</keyword>
<feature type="signal peptide" evidence="2">
    <location>
        <begin position="1"/>
        <end position="19"/>
    </location>
</feature>
<dbReference type="Proteomes" id="UP000594260">
    <property type="component" value="Unplaced"/>
</dbReference>
<feature type="chain" id="PRO_5029743069" description="Saposin B-type domain-containing protein" evidence="2">
    <location>
        <begin position="20"/>
        <end position="254"/>
    </location>
</feature>
<keyword evidence="2" id="KW-0732">Signal</keyword>
<dbReference type="InterPro" id="IPR008139">
    <property type="entry name" value="SaposinB_dom"/>
</dbReference>
<dbReference type="SUPFAM" id="SSF47862">
    <property type="entry name" value="Saposin"/>
    <property type="match status" value="1"/>
</dbReference>
<organism evidence="4 5">
    <name type="scientific">Varroa destructor</name>
    <name type="common">Honeybee mite</name>
    <dbReference type="NCBI Taxonomy" id="109461"/>
    <lineage>
        <taxon>Eukaryota</taxon>
        <taxon>Metazoa</taxon>
        <taxon>Ecdysozoa</taxon>
        <taxon>Arthropoda</taxon>
        <taxon>Chelicerata</taxon>
        <taxon>Arachnida</taxon>
        <taxon>Acari</taxon>
        <taxon>Parasitiformes</taxon>
        <taxon>Mesostigmata</taxon>
        <taxon>Gamasina</taxon>
        <taxon>Dermanyssoidea</taxon>
        <taxon>Varroidae</taxon>
        <taxon>Varroa</taxon>
    </lineage>
</organism>
<reference evidence="4" key="1">
    <citation type="submission" date="2021-01" db="UniProtKB">
        <authorList>
            <consortium name="EnsemblMetazoa"/>
        </authorList>
    </citation>
    <scope>IDENTIFICATION</scope>
</reference>
<dbReference type="RefSeq" id="XP_022658995.1">
    <property type="nucleotide sequence ID" value="XM_022803260.1"/>
</dbReference>
<dbReference type="KEGG" id="vde:111249417"/>
<sequence>MMQLITSALLLCIILIAEATLSVGQARKIRSPRNPPLDLKCLKKYMVPTISTLQSDCGLCGKIGPFLTYLHDYNRPIASATSLLNSVCEVAQGNATKCQELAKRYVLSRKLRKLRNSSDGSYSSGEAMCRRSGYCDLQAADNAETMDCAQCESFVQWVVDITQASIVRFLKPEERVQNAVKELCNNTFESHAELCANILGDIYKMFVSYLRAFFPAKAICTSMSFCSDTKAVTYPPFAVLCRSNGERQDVTPYK</sequence>
<feature type="domain" description="Saposin B-type" evidence="3">
    <location>
        <begin position="144"/>
        <end position="230"/>
    </location>
</feature>
<evidence type="ECO:0000256" key="1">
    <source>
        <dbReference type="ARBA" id="ARBA00023157"/>
    </source>
</evidence>
<evidence type="ECO:0000313" key="5">
    <source>
        <dbReference type="Proteomes" id="UP000594260"/>
    </source>
</evidence>
<dbReference type="AlphaFoldDB" id="A0A7M7K1K5"/>
<dbReference type="PROSITE" id="PS50015">
    <property type="entry name" value="SAP_B"/>
    <property type="match status" value="1"/>
</dbReference>
<keyword evidence="5" id="KW-1185">Reference proteome</keyword>
<name>A0A7M7K1K5_VARDE</name>
<proteinExistence type="predicted"/>
<dbReference type="EnsemblMetazoa" id="XM_022803260">
    <property type="protein sequence ID" value="XP_022658995"/>
    <property type="gene ID" value="LOC111249417"/>
</dbReference>
<evidence type="ECO:0000313" key="4">
    <source>
        <dbReference type="EnsemblMetazoa" id="XP_022658995"/>
    </source>
</evidence>
<dbReference type="InParanoid" id="A0A7M7K1K5"/>
<protein>
    <recommendedName>
        <fullName evidence="3">Saposin B-type domain-containing protein</fullName>
    </recommendedName>
</protein>